<protein>
    <submittedName>
        <fullName evidence="2">Uncharacterized protein</fullName>
    </submittedName>
</protein>
<name>A0A9Q0W5R3_9ROSI</name>
<proteinExistence type="predicted"/>
<gene>
    <name evidence="2" type="ORF">OIU74_026089</name>
</gene>
<dbReference type="AlphaFoldDB" id="A0A9Q0W5R3"/>
<dbReference type="Proteomes" id="UP001151752">
    <property type="component" value="Chromosome 18"/>
</dbReference>
<evidence type="ECO:0000313" key="2">
    <source>
        <dbReference type="EMBL" id="KAJ6759535.1"/>
    </source>
</evidence>
<organism evidence="2 3">
    <name type="scientific">Salix koriyanagi</name>
    <dbReference type="NCBI Taxonomy" id="2511006"/>
    <lineage>
        <taxon>Eukaryota</taxon>
        <taxon>Viridiplantae</taxon>
        <taxon>Streptophyta</taxon>
        <taxon>Embryophyta</taxon>
        <taxon>Tracheophyta</taxon>
        <taxon>Spermatophyta</taxon>
        <taxon>Magnoliopsida</taxon>
        <taxon>eudicotyledons</taxon>
        <taxon>Gunneridae</taxon>
        <taxon>Pentapetalae</taxon>
        <taxon>rosids</taxon>
        <taxon>fabids</taxon>
        <taxon>Malpighiales</taxon>
        <taxon>Salicaceae</taxon>
        <taxon>Saliceae</taxon>
        <taxon>Salix</taxon>
    </lineage>
</organism>
<keyword evidence="3" id="KW-1185">Reference proteome</keyword>
<reference evidence="2" key="1">
    <citation type="submission" date="2022-11" db="EMBL/GenBank/DDBJ databases">
        <authorList>
            <person name="Hyden B.L."/>
            <person name="Feng K."/>
            <person name="Yates T."/>
            <person name="Jawdy S."/>
            <person name="Smart L.B."/>
            <person name="Muchero W."/>
        </authorList>
    </citation>
    <scope>NUCLEOTIDE SEQUENCE</scope>
    <source>
        <tissue evidence="2">Shoot tip</tissue>
    </source>
</reference>
<keyword evidence="1" id="KW-0812">Transmembrane</keyword>
<reference evidence="2" key="2">
    <citation type="journal article" date="2023" name="Int. J. Mol. Sci.">
        <title>De Novo Assembly and Annotation of 11 Diverse Shrub Willow (Salix) Genomes Reveals Novel Gene Organization in Sex-Linked Regions.</title>
        <authorList>
            <person name="Hyden B."/>
            <person name="Feng K."/>
            <person name="Yates T.B."/>
            <person name="Jawdy S."/>
            <person name="Cereghino C."/>
            <person name="Smart L.B."/>
            <person name="Muchero W."/>
        </authorList>
    </citation>
    <scope>NUCLEOTIDE SEQUENCE</scope>
    <source>
        <tissue evidence="2">Shoot tip</tissue>
    </source>
</reference>
<comment type="caution">
    <text evidence="2">The sequence shown here is derived from an EMBL/GenBank/DDBJ whole genome shotgun (WGS) entry which is preliminary data.</text>
</comment>
<accession>A0A9Q0W5R3</accession>
<sequence>MRTLILLGTLRIPLLQMCLFSFTSTLTSLVPIAFRANFLISFMALGAFFLKVLLHKIRHYA</sequence>
<evidence type="ECO:0000313" key="3">
    <source>
        <dbReference type="Proteomes" id="UP001151752"/>
    </source>
</evidence>
<keyword evidence="1" id="KW-0472">Membrane</keyword>
<dbReference type="EMBL" id="JAPFFM010000006">
    <property type="protein sequence ID" value="KAJ6759535.1"/>
    <property type="molecule type" value="Genomic_DNA"/>
</dbReference>
<feature type="transmembrane region" description="Helical" evidence="1">
    <location>
        <begin position="36"/>
        <end position="54"/>
    </location>
</feature>
<keyword evidence="1" id="KW-1133">Transmembrane helix</keyword>
<evidence type="ECO:0000256" key="1">
    <source>
        <dbReference type="SAM" id="Phobius"/>
    </source>
</evidence>